<dbReference type="SMART" id="SM00369">
    <property type="entry name" value="LRR_TYP"/>
    <property type="match status" value="10"/>
</dbReference>
<keyword evidence="2 5" id="KW-0732">Signal</keyword>
<feature type="signal peptide" evidence="5">
    <location>
        <begin position="1"/>
        <end position="22"/>
    </location>
</feature>
<evidence type="ECO:0000256" key="5">
    <source>
        <dbReference type="SAM" id="SignalP"/>
    </source>
</evidence>
<keyword evidence="1" id="KW-0433">Leucine-rich repeat</keyword>
<evidence type="ECO:0000256" key="1">
    <source>
        <dbReference type="ARBA" id="ARBA00022614"/>
    </source>
</evidence>
<keyword evidence="3" id="KW-0677">Repeat</keyword>
<dbReference type="Proteomes" id="UP001168821">
    <property type="component" value="Unassembled WGS sequence"/>
</dbReference>
<dbReference type="PANTHER" id="PTHR45842:SF12">
    <property type="entry name" value="KEKKON 5, ISOFORM A"/>
    <property type="match status" value="1"/>
</dbReference>
<keyword evidence="7" id="KW-1185">Reference proteome</keyword>
<evidence type="ECO:0000313" key="7">
    <source>
        <dbReference type="Proteomes" id="UP001168821"/>
    </source>
</evidence>
<sequence length="429" mass="48641">MKCFSNKIVFVCFSLVLTLTLCNHENSATTTCRLWSARRIIATFTVTGGADKIKDSCPRNSTEKKTIEIRGTIKTLYEDSVKNITNLFKIDLVKVGLEKIQPGTFKDLSPLMDLIIQENKLKTLKTGTFVNLNVSFLSLRRNFISVLQPGVFQNLSLYQLALEENRLTKIAKGVFQDVSLTRLSLDQNGISRLEPGVFASLHPKNEEGISLSLSDNKIERLDPQVFDNKDIDHVNLGNNSISILHPGDLNNLPNLTRLNLTRNRLKEVPEGVFNASKIVILDLSHNQISVIANGALDGMKGLWYIRIHHNQLKEWDSRWFRGLSMIKIFASNNYIETIPEGSFVEVQEYTAVDLAHNQIRNISDGAFAGLKRLRSLDLSYNKIRKWKIEFLEKVMIQENVDLRGNNISCSEIESGIQQLRNQGFIFDKC</sequence>
<dbReference type="AlphaFoldDB" id="A0AA38I8D6"/>
<dbReference type="InterPro" id="IPR001611">
    <property type="entry name" value="Leu-rich_rpt"/>
</dbReference>
<proteinExistence type="predicted"/>
<evidence type="ECO:0000256" key="3">
    <source>
        <dbReference type="ARBA" id="ARBA00022737"/>
    </source>
</evidence>
<name>A0AA38I8D6_9CUCU</name>
<evidence type="ECO:0000256" key="2">
    <source>
        <dbReference type="ARBA" id="ARBA00022729"/>
    </source>
</evidence>
<dbReference type="Gene3D" id="3.80.10.10">
    <property type="entry name" value="Ribonuclease Inhibitor"/>
    <property type="match status" value="3"/>
</dbReference>
<dbReference type="PANTHER" id="PTHR45842">
    <property type="entry name" value="SYNAPTIC ADHESION-LIKE MOLECULE SALM"/>
    <property type="match status" value="1"/>
</dbReference>
<evidence type="ECO:0000256" key="4">
    <source>
        <dbReference type="ARBA" id="ARBA00023180"/>
    </source>
</evidence>
<accession>A0AA38I8D6</accession>
<dbReference type="InterPro" id="IPR032675">
    <property type="entry name" value="LRR_dom_sf"/>
</dbReference>
<feature type="chain" id="PRO_5041278877" evidence="5">
    <location>
        <begin position="23"/>
        <end position="429"/>
    </location>
</feature>
<dbReference type="SUPFAM" id="SSF52058">
    <property type="entry name" value="L domain-like"/>
    <property type="match status" value="1"/>
</dbReference>
<keyword evidence="4" id="KW-0325">Glycoprotein</keyword>
<reference evidence="6" key="1">
    <citation type="journal article" date="2023" name="G3 (Bethesda)">
        <title>Whole genome assemblies of Zophobas morio and Tenebrio molitor.</title>
        <authorList>
            <person name="Kaur S."/>
            <person name="Stinson S.A."/>
            <person name="diCenzo G.C."/>
        </authorList>
    </citation>
    <scope>NUCLEOTIDE SEQUENCE</scope>
    <source>
        <strain evidence="6">QUZm001</strain>
    </source>
</reference>
<comment type="caution">
    <text evidence="6">The sequence shown here is derived from an EMBL/GenBank/DDBJ whole genome shotgun (WGS) entry which is preliminary data.</text>
</comment>
<gene>
    <name evidence="6" type="ORF">Zmor_018942</name>
</gene>
<dbReference type="FunFam" id="3.80.10.10:FF:001164">
    <property type="entry name" value="GH01279p"/>
    <property type="match status" value="1"/>
</dbReference>
<dbReference type="EMBL" id="JALNTZ010000005">
    <property type="protein sequence ID" value="KAJ3653023.1"/>
    <property type="molecule type" value="Genomic_DNA"/>
</dbReference>
<dbReference type="InterPro" id="IPR003591">
    <property type="entry name" value="Leu-rich_rpt_typical-subtyp"/>
</dbReference>
<dbReference type="InterPro" id="IPR050467">
    <property type="entry name" value="LRFN"/>
</dbReference>
<organism evidence="6 7">
    <name type="scientific">Zophobas morio</name>
    <dbReference type="NCBI Taxonomy" id="2755281"/>
    <lineage>
        <taxon>Eukaryota</taxon>
        <taxon>Metazoa</taxon>
        <taxon>Ecdysozoa</taxon>
        <taxon>Arthropoda</taxon>
        <taxon>Hexapoda</taxon>
        <taxon>Insecta</taxon>
        <taxon>Pterygota</taxon>
        <taxon>Neoptera</taxon>
        <taxon>Endopterygota</taxon>
        <taxon>Coleoptera</taxon>
        <taxon>Polyphaga</taxon>
        <taxon>Cucujiformia</taxon>
        <taxon>Tenebrionidae</taxon>
        <taxon>Zophobas</taxon>
    </lineage>
</organism>
<dbReference type="Pfam" id="PF13855">
    <property type="entry name" value="LRR_8"/>
    <property type="match status" value="4"/>
</dbReference>
<evidence type="ECO:0000313" key="6">
    <source>
        <dbReference type="EMBL" id="KAJ3653023.1"/>
    </source>
</evidence>
<dbReference type="PROSITE" id="PS51450">
    <property type="entry name" value="LRR"/>
    <property type="match status" value="1"/>
</dbReference>
<protein>
    <submittedName>
        <fullName evidence="6">Uncharacterized protein</fullName>
    </submittedName>
</protein>